<proteinExistence type="predicted"/>
<dbReference type="Proteomes" id="UP000268051">
    <property type="component" value="Unassembled WGS sequence"/>
</dbReference>
<dbReference type="InterPro" id="IPR013557">
    <property type="entry name" value="AntA/B_antirep"/>
</dbReference>
<name>A0A3N2S8H5_9ENTR</name>
<feature type="domain" description="AntA/AntB antirepressor" evidence="1">
    <location>
        <begin position="48"/>
        <end position="122"/>
    </location>
</feature>
<protein>
    <submittedName>
        <fullName evidence="2">Phage antirepressor Ant</fullName>
    </submittedName>
</protein>
<sequence>MVSKENTALTGSGQTQSETSLMDISDNNFAARIPVTLSNIGGKEIQSVSGRKLHTFLAVGRDFTNWIKGRIKQYGFVEGVDYAIVEYLTSPKRASSKSRQRIEHDYIVSLNMAKELSMVERNAQGKMARQYFIDCEERLRRVAPEEHEAAMLGWRKNRVAACEDHKSMADAMKGYIERTGDRQHGFAYSNECSFLNSLVLGVHPRTWAKQKKIPAKQVRDHMNADQLAQLAYLESRDCALLDLDTRTATRKTKLTELAQRWLVRRVGGAG</sequence>
<evidence type="ECO:0000313" key="3">
    <source>
        <dbReference type="Proteomes" id="UP000268051"/>
    </source>
</evidence>
<gene>
    <name evidence="2" type="ORF">EB837_06825</name>
</gene>
<dbReference type="EMBL" id="RHFN01000005">
    <property type="protein sequence ID" value="ROU16022.1"/>
    <property type="molecule type" value="Genomic_DNA"/>
</dbReference>
<accession>A0A3N2S8H5</accession>
<evidence type="ECO:0000259" key="1">
    <source>
        <dbReference type="Pfam" id="PF08346"/>
    </source>
</evidence>
<dbReference type="RefSeq" id="WP_123650768.1">
    <property type="nucleotide sequence ID" value="NZ_RHFN01000005.1"/>
</dbReference>
<dbReference type="Pfam" id="PF08346">
    <property type="entry name" value="AntA"/>
    <property type="match status" value="1"/>
</dbReference>
<dbReference type="AlphaFoldDB" id="A0A3N2S8H5"/>
<reference evidence="2 3" key="1">
    <citation type="submission" date="2018-10" db="EMBL/GenBank/DDBJ databases">
        <title>Horizontal transference of carbapenem resistance between Klebsiella pneumoniae and Kluyvera ascorbata during abdominal infection: a case report.</title>
        <authorList>
            <person name="Raro O.H.F."/>
            <person name="Lima-Morales D."/>
            <person name="Barth A.L."/>
            <person name="Paim T.G.S."/>
            <person name="Mott M.P."/>
            <person name="Riche C.V.W."/>
            <person name="Teixeira U.F."/>
            <person name="Waechter F."/>
            <person name="Dias C.A.G."/>
        </authorList>
    </citation>
    <scope>NUCLEOTIDE SEQUENCE [LARGE SCALE GENOMIC DNA]</scope>
    <source>
        <strain evidence="2 3">OT2</strain>
    </source>
</reference>
<comment type="caution">
    <text evidence="2">The sequence shown here is derived from an EMBL/GenBank/DDBJ whole genome shotgun (WGS) entry which is preliminary data.</text>
</comment>
<dbReference type="OrthoDB" id="79831at2"/>
<evidence type="ECO:0000313" key="2">
    <source>
        <dbReference type="EMBL" id="ROU16022.1"/>
    </source>
</evidence>
<organism evidence="2 3">
    <name type="scientific">Kluyvera ascorbata</name>
    <dbReference type="NCBI Taxonomy" id="51288"/>
    <lineage>
        <taxon>Bacteria</taxon>
        <taxon>Pseudomonadati</taxon>
        <taxon>Pseudomonadota</taxon>
        <taxon>Gammaproteobacteria</taxon>
        <taxon>Enterobacterales</taxon>
        <taxon>Enterobacteriaceae</taxon>
        <taxon>Kluyvera</taxon>
    </lineage>
</organism>